<dbReference type="AlphaFoldDB" id="A0AAE1LJ04"/>
<dbReference type="Proteomes" id="UP001219518">
    <property type="component" value="Unassembled WGS sequence"/>
</dbReference>
<dbReference type="Pfam" id="PF21788">
    <property type="entry name" value="TNP-like_GBD"/>
    <property type="match status" value="1"/>
</dbReference>
<reference evidence="2" key="2">
    <citation type="journal article" date="2023" name="BMC Genomics">
        <title>Pest status, molecular evolution, and epigenetic factors derived from the genome assembly of Frankliniella fusca, a thysanopteran phytovirus vector.</title>
        <authorList>
            <person name="Catto M.A."/>
            <person name="Labadie P.E."/>
            <person name="Jacobson A.L."/>
            <person name="Kennedy G.G."/>
            <person name="Srinivasan R."/>
            <person name="Hunt B.G."/>
        </authorList>
    </citation>
    <scope>NUCLEOTIDE SEQUENCE</scope>
    <source>
        <strain evidence="2">PL_HMW_Pooled</strain>
    </source>
</reference>
<protein>
    <submittedName>
        <fullName evidence="2">Transposable element P transposase</fullName>
    </submittedName>
</protein>
<evidence type="ECO:0000259" key="1">
    <source>
        <dbReference type="Pfam" id="PF21788"/>
    </source>
</evidence>
<feature type="domain" description="Transposable element P transposase-like GTP-binding insertion" evidence="1">
    <location>
        <begin position="203"/>
        <end position="313"/>
    </location>
</feature>
<accession>A0AAE1LJ04</accession>
<name>A0AAE1LJ04_9NEOP</name>
<sequence>MKILIEEEGKEIDKKKLSNDLMNVLRDAKLSPAHSIFVQQQIKMSQYSKRSSMKWHPAIIRLAISLFETSRSAYERLRDSGFVQLPSSRTLFDYTHFTDIKGGFDLVAIESVIYKKASGELIGFTNLNYVDKELQKLDIFLFDPRGEVKEEQATKIMAFLVKGVANGVEEVVASFAVNNVSARQMYQWTWRLVSILERSDVPHLLRTLRNSFYRSRMGKKGKRCMLKNGRRIVWDHIVKLYKVKKNKILRKSYKLTLQHVYPDSYSCMKVKLAAQVLSSTVAKDLSYQKWPGTSETVKFIEKCNNWFDDMNGPHSSVGKKKLNKGLEQYRSTDD</sequence>
<reference evidence="2" key="1">
    <citation type="submission" date="2021-07" db="EMBL/GenBank/DDBJ databases">
        <authorList>
            <person name="Catto M.A."/>
            <person name="Jacobson A."/>
            <person name="Kennedy G."/>
            <person name="Labadie P."/>
            <person name="Hunt B.G."/>
            <person name="Srinivasan R."/>
        </authorList>
    </citation>
    <scope>NUCLEOTIDE SEQUENCE</scope>
    <source>
        <strain evidence="2">PL_HMW_Pooled</strain>
        <tissue evidence="2">Head</tissue>
    </source>
</reference>
<organism evidence="2 3">
    <name type="scientific">Frankliniella fusca</name>
    <dbReference type="NCBI Taxonomy" id="407009"/>
    <lineage>
        <taxon>Eukaryota</taxon>
        <taxon>Metazoa</taxon>
        <taxon>Ecdysozoa</taxon>
        <taxon>Arthropoda</taxon>
        <taxon>Hexapoda</taxon>
        <taxon>Insecta</taxon>
        <taxon>Pterygota</taxon>
        <taxon>Neoptera</taxon>
        <taxon>Paraneoptera</taxon>
        <taxon>Thysanoptera</taxon>
        <taxon>Terebrantia</taxon>
        <taxon>Thripoidea</taxon>
        <taxon>Thripidae</taxon>
        <taxon>Frankliniella</taxon>
    </lineage>
</organism>
<dbReference type="EMBL" id="JAHWGI010001034">
    <property type="protein sequence ID" value="KAK3921468.1"/>
    <property type="molecule type" value="Genomic_DNA"/>
</dbReference>
<evidence type="ECO:0000313" key="3">
    <source>
        <dbReference type="Proteomes" id="UP001219518"/>
    </source>
</evidence>
<evidence type="ECO:0000313" key="2">
    <source>
        <dbReference type="EMBL" id="KAK3921468.1"/>
    </source>
</evidence>
<gene>
    <name evidence="2" type="ORF">KUF71_001248</name>
</gene>
<proteinExistence type="predicted"/>
<dbReference type="InterPro" id="IPR048366">
    <property type="entry name" value="TNP-like_GBD"/>
</dbReference>
<keyword evidence="3" id="KW-1185">Reference proteome</keyword>
<comment type="caution">
    <text evidence="2">The sequence shown here is derived from an EMBL/GenBank/DDBJ whole genome shotgun (WGS) entry which is preliminary data.</text>
</comment>